<dbReference type="PANTHER" id="PTHR46064:SF1">
    <property type="entry name" value="QUEUINE TRNA-RIBOSYLTRANSFERASE ACCESSORY SUBUNIT 2"/>
    <property type="match status" value="1"/>
</dbReference>
<feature type="region of interest" description="Disordered" evidence="1">
    <location>
        <begin position="96"/>
        <end position="117"/>
    </location>
</feature>
<evidence type="ECO:0000313" key="4">
    <source>
        <dbReference type="Proteomes" id="UP001165122"/>
    </source>
</evidence>
<sequence length="364" mass="39851">MSPVQVHLPCPSATPPYLPNPLLHRFDAFSSILCLHLPLTSCIAPFNPSTRMYDFVPRSGTDFHKLPNNFKRIVTPMGTTKVDEGACSLKTSKAGVSSSSTATSTDTTSATSPSPIPRTISLKTLQNGLQTMPYPSSFVSCSLSLCSPSPSNLIVSPWRYKKKAKEERRNFTETTRFSNDLDGLIEQKQILKPILLDGTASDDFHVREYKSKEFGGCWIVLVKPYSLLRSSLIKLIKELKGSKIYVDDLNTIEEVLDCMSLGVEGVGVRVCRDMAESGIAFNVNRVVNRVGGKLIHSEIDLKDTETYKIDEEVLGGSSGCGCGACEDGLSKGYICHLTNNGELLGKISLMQHNLWQVCKAASEC</sequence>
<gene>
    <name evidence="3" type="ORF">TrLO_g3627</name>
</gene>
<dbReference type="Pfam" id="PF01702">
    <property type="entry name" value="TGT"/>
    <property type="match status" value="1"/>
</dbReference>
<dbReference type="SUPFAM" id="SSF51713">
    <property type="entry name" value="tRNA-guanine transglycosylase"/>
    <property type="match status" value="1"/>
</dbReference>
<dbReference type="AlphaFoldDB" id="A0A9W7FR40"/>
<evidence type="ECO:0000313" key="3">
    <source>
        <dbReference type="EMBL" id="GMI17452.1"/>
    </source>
</evidence>
<dbReference type="OrthoDB" id="10403134at2759"/>
<feature type="domain" description="tRNA-guanine(15) transglycosylase-like" evidence="2">
    <location>
        <begin position="224"/>
        <end position="357"/>
    </location>
</feature>
<proteinExistence type="predicted"/>
<protein>
    <recommendedName>
        <fullName evidence="2">tRNA-guanine(15) transglycosylase-like domain-containing protein</fullName>
    </recommendedName>
</protein>
<evidence type="ECO:0000256" key="1">
    <source>
        <dbReference type="SAM" id="MobiDB-lite"/>
    </source>
</evidence>
<dbReference type="PANTHER" id="PTHR46064">
    <property type="entry name" value="QUEUINE TRNA-RIBOSYLTRANSFERASE ACCESSORY SUBUNIT 2"/>
    <property type="match status" value="1"/>
</dbReference>
<dbReference type="Gene3D" id="3.20.20.105">
    <property type="entry name" value="Queuine tRNA-ribosyltransferase-like"/>
    <property type="match status" value="1"/>
</dbReference>
<name>A0A9W7FR40_9STRA</name>
<keyword evidence="4" id="KW-1185">Reference proteome</keyword>
<accession>A0A9W7FR40</accession>
<dbReference type="Proteomes" id="UP001165122">
    <property type="component" value="Unassembled WGS sequence"/>
</dbReference>
<dbReference type="InterPro" id="IPR002616">
    <property type="entry name" value="tRNA_ribo_trans-like"/>
</dbReference>
<dbReference type="InterPro" id="IPR050852">
    <property type="entry name" value="Queuine_tRNA-ribosyltrfase"/>
</dbReference>
<evidence type="ECO:0000259" key="2">
    <source>
        <dbReference type="Pfam" id="PF01702"/>
    </source>
</evidence>
<reference evidence="4" key="1">
    <citation type="journal article" date="2023" name="Commun. Biol.">
        <title>Genome analysis of Parmales, the sister group of diatoms, reveals the evolutionary specialization of diatoms from phago-mixotrophs to photoautotrophs.</title>
        <authorList>
            <person name="Ban H."/>
            <person name="Sato S."/>
            <person name="Yoshikawa S."/>
            <person name="Yamada K."/>
            <person name="Nakamura Y."/>
            <person name="Ichinomiya M."/>
            <person name="Sato N."/>
            <person name="Blanc-Mathieu R."/>
            <person name="Endo H."/>
            <person name="Kuwata A."/>
            <person name="Ogata H."/>
        </authorList>
    </citation>
    <scope>NUCLEOTIDE SEQUENCE [LARGE SCALE GENOMIC DNA]</scope>
    <source>
        <strain evidence="4">NIES 3700</strain>
    </source>
</reference>
<dbReference type="GO" id="GO:0006400">
    <property type="term" value="P:tRNA modification"/>
    <property type="evidence" value="ECO:0007669"/>
    <property type="project" value="InterPro"/>
</dbReference>
<comment type="caution">
    <text evidence="3">The sequence shown here is derived from an EMBL/GenBank/DDBJ whole genome shotgun (WGS) entry which is preliminary data.</text>
</comment>
<dbReference type="InterPro" id="IPR036511">
    <property type="entry name" value="TGT-like_sf"/>
</dbReference>
<dbReference type="EMBL" id="BRXW01000292">
    <property type="protein sequence ID" value="GMI17452.1"/>
    <property type="molecule type" value="Genomic_DNA"/>
</dbReference>
<organism evidence="3 4">
    <name type="scientific">Triparma laevis f. longispina</name>
    <dbReference type="NCBI Taxonomy" id="1714387"/>
    <lineage>
        <taxon>Eukaryota</taxon>
        <taxon>Sar</taxon>
        <taxon>Stramenopiles</taxon>
        <taxon>Ochrophyta</taxon>
        <taxon>Bolidophyceae</taxon>
        <taxon>Parmales</taxon>
        <taxon>Triparmaceae</taxon>
        <taxon>Triparma</taxon>
    </lineage>
</organism>